<dbReference type="OrthoDB" id="421226at2759"/>
<dbReference type="EMBL" id="JAAALK010000283">
    <property type="protein sequence ID" value="KAG8070814.1"/>
    <property type="molecule type" value="Genomic_DNA"/>
</dbReference>
<evidence type="ECO:0000313" key="3">
    <source>
        <dbReference type="EMBL" id="KAG8070814.1"/>
    </source>
</evidence>
<keyword evidence="1" id="KW-0406">Ion transport</keyword>
<evidence type="ECO:0000256" key="1">
    <source>
        <dbReference type="ARBA" id="ARBA00023303"/>
    </source>
</evidence>
<keyword evidence="2" id="KW-1133">Transmembrane helix</keyword>
<proteinExistence type="predicted"/>
<sequence length="94" mass="10931">MALHYPACLPGRRDHRIRQRNQPQYSWSTSTYPAEVLFSIIAICVVGLILFALLIGNMQTYLQSVAEEMRVKKSDVAQWMHHHALPSQIRERVR</sequence>
<dbReference type="Proteomes" id="UP000729402">
    <property type="component" value="Unassembled WGS sequence"/>
</dbReference>
<evidence type="ECO:0000313" key="4">
    <source>
        <dbReference type="Proteomes" id="UP000729402"/>
    </source>
</evidence>
<keyword evidence="2" id="KW-0472">Membrane</keyword>
<keyword evidence="4" id="KW-1185">Reference proteome</keyword>
<gene>
    <name evidence="3" type="ORF">GUJ93_ZPchr0006g45162</name>
</gene>
<dbReference type="GO" id="GO:0016020">
    <property type="term" value="C:membrane"/>
    <property type="evidence" value="ECO:0007669"/>
    <property type="project" value="UniProtKB-SubCell"/>
</dbReference>
<dbReference type="PANTHER" id="PTHR45651:SF52">
    <property type="entry name" value="CYCLIC NUCLEOTIDE-GATED ION CHANNEL 5-RELATED"/>
    <property type="match status" value="1"/>
</dbReference>
<dbReference type="PANTHER" id="PTHR45651">
    <property type="entry name" value="CYCLIC NUCLEOTIDE-GATED ION CHANNEL 15-RELATED-RELATED"/>
    <property type="match status" value="1"/>
</dbReference>
<protein>
    <submittedName>
        <fullName evidence="3">Uncharacterized protein</fullName>
    </submittedName>
</protein>
<dbReference type="GO" id="GO:0034220">
    <property type="term" value="P:monoatomic ion transmembrane transport"/>
    <property type="evidence" value="ECO:0007669"/>
    <property type="project" value="UniProtKB-KW"/>
</dbReference>
<dbReference type="AlphaFoldDB" id="A0A8J5SQE0"/>
<reference evidence="3" key="2">
    <citation type="submission" date="2021-02" db="EMBL/GenBank/DDBJ databases">
        <authorList>
            <person name="Kimball J.A."/>
            <person name="Haas M.W."/>
            <person name="Macchietto M."/>
            <person name="Kono T."/>
            <person name="Duquette J."/>
            <person name="Shao M."/>
        </authorList>
    </citation>
    <scope>NUCLEOTIDE SEQUENCE</scope>
    <source>
        <tissue evidence="3">Fresh leaf tissue</tissue>
    </source>
</reference>
<reference evidence="3" key="1">
    <citation type="journal article" date="2021" name="bioRxiv">
        <title>Whole Genome Assembly and Annotation of Northern Wild Rice, Zizania palustris L., Supports a Whole Genome Duplication in the Zizania Genus.</title>
        <authorList>
            <person name="Haas M."/>
            <person name="Kono T."/>
            <person name="Macchietto M."/>
            <person name="Millas R."/>
            <person name="McGilp L."/>
            <person name="Shao M."/>
            <person name="Duquette J."/>
            <person name="Hirsch C.N."/>
            <person name="Kimball J."/>
        </authorList>
    </citation>
    <scope>NUCLEOTIDE SEQUENCE</scope>
    <source>
        <tissue evidence="3">Fresh leaf tissue</tissue>
    </source>
</reference>
<keyword evidence="1" id="KW-0407">Ion channel</keyword>
<keyword evidence="2" id="KW-0812">Transmembrane</keyword>
<keyword evidence="1" id="KW-0813">Transport</keyword>
<name>A0A8J5SQE0_ZIZPA</name>
<evidence type="ECO:0000256" key="2">
    <source>
        <dbReference type="SAM" id="Phobius"/>
    </source>
</evidence>
<feature type="transmembrane region" description="Helical" evidence="2">
    <location>
        <begin position="36"/>
        <end position="55"/>
    </location>
</feature>
<accession>A0A8J5SQE0</accession>
<comment type="caution">
    <text evidence="3">The sequence shown here is derived from an EMBL/GenBank/DDBJ whole genome shotgun (WGS) entry which is preliminary data.</text>
</comment>
<organism evidence="3 4">
    <name type="scientific">Zizania palustris</name>
    <name type="common">Northern wild rice</name>
    <dbReference type="NCBI Taxonomy" id="103762"/>
    <lineage>
        <taxon>Eukaryota</taxon>
        <taxon>Viridiplantae</taxon>
        <taxon>Streptophyta</taxon>
        <taxon>Embryophyta</taxon>
        <taxon>Tracheophyta</taxon>
        <taxon>Spermatophyta</taxon>
        <taxon>Magnoliopsida</taxon>
        <taxon>Liliopsida</taxon>
        <taxon>Poales</taxon>
        <taxon>Poaceae</taxon>
        <taxon>BOP clade</taxon>
        <taxon>Oryzoideae</taxon>
        <taxon>Oryzeae</taxon>
        <taxon>Zizaniinae</taxon>
        <taxon>Zizania</taxon>
    </lineage>
</organism>